<evidence type="ECO:0000256" key="1">
    <source>
        <dbReference type="SAM" id="SignalP"/>
    </source>
</evidence>
<dbReference type="eggNOG" id="COG3137">
    <property type="taxonomic scope" value="Bacteria"/>
</dbReference>
<dbReference type="HOGENOM" id="CLU_798853_0_0_0"/>
<protein>
    <recommendedName>
        <fullName evidence="4">DUF481 domain-containing protein</fullName>
    </recommendedName>
</protein>
<evidence type="ECO:0000313" key="3">
    <source>
        <dbReference type="Proteomes" id="UP000007013"/>
    </source>
</evidence>
<sequence length="347" mass="38188">MTLKHRYRFLILLFSAFLAIHQAYGDVVETKNGARIVGKIVRIVDGAIAIETNYAGMLAIKQSEVVSFSTDAPLAIRLASGTRFDGQVTGGPEGAIQIAGEDGTINTTATKVVAGWAAGVKDPAITALERHWSYEAAVDITGKTGNKEQLGTAAALRATMKTPQDTLQFYTAYDRQVADGAKSADQFKAGVDYQNNFSGKTSWYVRDEGGFDRVKDIDLYNIAAAGFGYDVIKAPKQILTTRAGFSFRYEGYRNPVTDDVKSAGLDFGLAHELTFENAKLVNRLSFVPSFEDFGNYRLTHESFYEIPLVAPSWKLRIGVSNDYNSQPGPGIERLDTNYFTRLVLNWR</sequence>
<feature type="signal peptide" evidence="1">
    <location>
        <begin position="1"/>
        <end position="25"/>
    </location>
</feature>
<dbReference type="Proteomes" id="UP000007013">
    <property type="component" value="Chromosome"/>
</dbReference>
<evidence type="ECO:0008006" key="4">
    <source>
        <dbReference type="Google" id="ProtNLM"/>
    </source>
</evidence>
<keyword evidence="1" id="KW-0732">Signal</keyword>
<dbReference type="KEGG" id="ote:Oter_3075"/>
<dbReference type="EMBL" id="CP001032">
    <property type="protein sequence ID" value="ACB76355.1"/>
    <property type="molecule type" value="Genomic_DNA"/>
</dbReference>
<dbReference type="InterPro" id="IPR007433">
    <property type="entry name" value="DUF481"/>
</dbReference>
<name>B1ZZF2_OPITP</name>
<keyword evidence="3" id="KW-1185">Reference proteome</keyword>
<evidence type="ECO:0000313" key="2">
    <source>
        <dbReference type="EMBL" id="ACB76355.1"/>
    </source>
</evidence>
<dbReference type="OrthoDB" id="186364at2"/>
<gene>
    <name evidence="2" type="ordered locus">Oter_3075</name>
</gene>
<dbReference type="STRING" id="452637.Oter_3075"/>
<dbReference type="Pfam" id="PF04338">
    <property type="entry name" value="DUF481"/>
    <property type="match status" value="1"/>
</dbReference>
<proteinExistence type="predicted"/>
<dbReference type="RefSeq" id="WP_012375884.1">
    <property type="nucleotide sequence ID" value="NC_010571.1"/>
</dbReference>
<dbReference type="AlphaFoldDB" id="B1ZZF2"/>
<reference evidence="2 3" key="1">
    <citation type="journal article" date="2011" name="J. Bacteriol.">
        <title>Genome sequence of the verrucomicrobium Opitutus terrae PB90-1, an abundant inhabitant of rice paddy soil ecosystems.</title>
        <authorList>
            <person name="van Passel M.W."/>
            <person name="Kant R."/>
            <person name="Palva A."/>
            <person name="Copeland A."/>
            <person name="Lucas S."/>
            <person name="Lapidus A."/>
            <person name="Glavina del Rio T."/>
            <person name="Pitluck S."/>
            <person name="Goltsman E."/>
            <person name="Clum A."/>
            <person name="Sun H."/>
            <person name="Schmutz J."/>
            <person name="Larimer F.W."/>
            <person name="Land M.L."/>
            <person name="Hauser L."/>
            <person name="Kyrpides N."/>
            <person name="Mikhailova N."/>
            <person name="Richardson P.P."/>
            <person name="Janssen P.H."/>
            <person name="de Vos W.M."/>
            <person name="Smidt H."/>
        </authorList>
    </citation>
    <scope>NUCLEOTIDE SEQUENCE [LARGE SCALE GENOMIC DNA]</scope>
    <source>
        <strain evidence="3">DSM 11246 / JCM 15787 / PB90-1</strain>
    </source>
</reference>
<feature type="chain" id="PRO_5002775057" description="DUF481 domain-containing protein" evidence="1">
    <location>
        <begin position="26"/>
        <end position="347"/>
    </location>
</feature>
<organism evidence="2 3">
    <name type="scientific">Opitutus terrae (strain DSM 11246 / JCM 15787 / PB90-1)</name>
    <dbReference type="NCBI Taxonomy" id="452637"/>
    <lineage>
        <taxon>Bacteria</taxon>
        <taxon>Pseudomonadati</taxon>
        <taxon>Verrucomicrobiota</taxon>
        <taxon>Opitutia</taxon>
        <taxon>Opitutales</taxon>
        <taxon>Opitutaceae</taxon>
        <taxon>Opitutus</taxon>
    </lineage>
</organism>
<accession>B1ZZF2</accession>